<keyword evidence="6" id="KW-0269">Exonuclease</keyword>
<dbReference type="InterPro" id="IPR029060">
    <property type="entry name" value="PIN-like_dom_sf"/>
</dbReference>
<protein>
    <recommendedName>
        <fullName evidence="4">5'-3' exonuclease</fullName>
    </recommendedName>
</protein>
<proteinExistence type="predicted"/>
<dbReference type="SUPFAM" id="SSF88723">
    <property type="entry name" value="PIN domain-like"/>
    <property type="match status" value="1"/>
</dbReference>
<evidence type="ECO:0000313" key="6">
    <source>
        <dbReference type="EMBL" id="PFG74875.1"/>
    </source>
</evidence>
<name>A0A2A9HIM4_TEPT2</name>
<evidence type="ECO:0000313" key="7">
    <source>
        <dbReference type="Proteomes" id="UP000223071"/>
    </source>
</evidence>
<dbReference type="InterPro" id="IPR020046">
    <property type="entry name" value="5-3_exonucl_a-hlix_arch_N"/>
</dbReference>
<dbReference type="GO" id="GO:0033567">
    <property type="term" value="P:DNA replication, Okazaki fragment processing"/>
    <property type="evidence" value="ECO:0007669"/>
    <property type="project" value="InterPro"/>
</dbReference>
<evidence type="ECO:0000256" key="3">
    <source>
        <dbReference type="ARBA" id="ARBA00049957"/>
    </source>
</evidence>
<comment type="function">
    <text evidence="3">5'-3' exonuclease acting preferentially on double-stranded DNA.</text>
</comment>
<dbReference type="InterPro" id="IPR038969">
    <property type="entry name" value="FEN"/>
</dbReference>
<dbReference type="GO" id="GO:0003677">
    <property type="term" value="F:DNA binding"/>
    <property type="evidence" value="ECO:0007669"/>
    <property type="project" value="InterPro"/>
</dbReference>
<dbReference type="SUPFAM" id="SSF47807">
    <property type="entry name" value="5' to 3' exonuclease, C-terminal subdomain"/>
    <property type="match status" value="1"/>
</dbReference>
<comment type="caution">
    <text evidence="6">The sequence shown here is derived from an EMBL/GenBank/DDBJ whole genome shotgun (WGS) entry which is preliminary data.</text>
</comment>
<keyword evidence="1" id="KW-0540">Nuclease</keyword>
<dbReference type="SMART" id="SM00475">
    <property type="entry name" value="53EXOc"/>
    <property type="match status" value="1"/>
</dbReference>
<dbReference type="Pfam" id="PF02739">
    <property type="entry name" value="5_3_exonuc_N"/>
    <property type="match status" value="1"/>
</dbReference>
<accession>A0A2A9HIM4</accession>
<keyword evidence="2" id="KW-0378">Hydrolase</keyword>
<evidence type="ECO:0000256" key="2">
    <source>
        <dbReference type="ARBA" id="ARBA00022801"/>
    </source>
</evidence>
<keyword evidence="7" id="KW-1185">Reference proteome</keyword>
<evidence type="ECO:0000256" key="4">
    <source>
        <dbReference type="ARBA" id="ARBA00050026"/>
    </source>
</evidence>
<dbReference type="InterPro" id="IPR036279">
    <property type="entry name" value="5-3_exonuclease_C_sf"/>
</dbReference>
<dbReference type="GO" id="GO:0017108">
    <property type="term" value="F:5'-flap endonuclease activity"/>
    <property type="evidence" value="ECO:0007669"/>
    <property type="project" value="InterPro"/>
</dbReference>
<dbReference type="AlphaFoldDB" id="A0A2A9HIM4"/>
<evidence type="ECO:0000256" key="1">
    <source>
        <dbReference type="ARBA" id="ARBA00022722"/>
    </source>
</evidence>
<dbReference type="InterPro" id="IPR008918">
    <property type="entry name" value="HhH2"/>
</dbReference>
<reference evidence="6 7" key="1">
    <citation type="submission" date="2017-09" db="EMBL/GenBank/DDBJ databases">
        <title>Sequencing the genomes of two abundant thermophiles in Great Basin hot springs: Thermocrinis jamiesonii and novel Chloroflexi Thermoflexus hugenholtzii.</title>
        <authorList>
            <person name="Hedlund B."/>
        </authorList>
    </citation>
    <scope>NUCLEOTIDE SEQUENCE [LARGE SCALE GENOMIC DNA]</scope>
    <source>
        <strain evidence="6 7">G233</strain>
    </source>
</reference>
<dbReference type="EMBL" id="PDJQ01000001">
    <property type="protein sequence ID" value="PFG74875.1"/>
    <property type="molecule type" value="Genomic_DNA"/>
</dbReference>
<sequence>MCDTGRVLLVLDGNNLAWAGFHALRRPMGAHTPERKQRAALLGLAQAVFGALVRAGEPPDGRPGAQGRLLDSPRAVTGLAIAFDAGRPVRRRAIFPAYQTGRESDPAFAENEPSILAAIGAFIELAAMLPIEVLRGENTEADDLIAARALAEDGPVRIVSTDRDFLQLVDDRISVYSPVKKVVITAENFAEQTAPRDAAGRPTAFPRERYLDYRAASGDASDDLPGIPGVGALTAARLLAEAPLDAYFEEPGRAAGVLGRRNAKLEAAIASGEARAVADRNRALMDLRAAAAGFPSLEGFRRVGRWDAAGFRAWLEEQRALGVEREATAAAFERLAEATEAAGGR</sequence>
<dbReference type="PANTHER" id="PTHR42646">
    <property type="entry name" value="FLAP ENDONUCLEASE XNI"/>
    <property type="match status" value="1"/>
</dbReference>
<organism evidence="6 7">
    <name type="scientific">Tepidiforma thermophila (strain KCTC 52669 / CGMCC 1.13589 / G233)</name>
    <dbReference type="NCBI Taxonomy" id="2761530"/>
    <lineage>
        <taxon>Bacteria</taxon>
        <taxon>Bacillati</taxon>
        <taxon>Chloroflexota</taxon>
        <taxon>Tepidiformia</taxon>
        <taxon>Tepidiformales</taxon>
        <taxon>Tepidiformaceae</taxon>
        <taxon>Tepidiforma</taxon>
    </lineage>
</organism>
<dbReference type="Gene3D" id="3.40.50.1010">
    <property type="entry name" value="5'-nuclease"/>
    <property type="match status" value="1"/>
</dbReference>
<dbReference type="PANTHER" id="PTHR42646:SF2">
    <property type="entry name" value="5'-3' EXONUCLEASE FAMILY PROTEIN"/>
    <property type="match status" value="1"/>
</dbReference>
<dbReference type="Gene3D" id="1.10.150.20">
    <property type="entry name" value="5' to 3' exonuclease, C-terminal subdomain"/>
    <property type="match status" value="1"/>
</dbReference>
<dbReference type="CDD" id="cd09859">
    <property type="entry name" value="PIN_53EXO"/>
    <property type="match status" value="1"/>
</dbReference>
<evidence type="ECO:0000259" key="5">
    <source>
        <dbReference type="SMART" id="SM00475"/>
    </source>
</evidence>
<dbReference type="Proteomes" id="UP000223071">
    <property type="component" value="Unassembled WGS sequence"/>
</dbReference>
<dbReference type="InterPro" id="IPR002421">
    <property type="entry name" value="5-3_exonuclease"/>
</dbReference>
<gene>
    <name evidence="6" type="ORF">A9A59_2121</name>
</gene>
<dbReference type="SMART" id="SM00279">
    <property type="entry name" value="HhH2"/>
    <property type="match status" value="1"/>
</dbReference>
<dbReference type="GO" id="GO:0008409">
    <property type="term" value="F:5'-3' exonuclease activity"/>
    <property type="evidence" value="ECO:0007669"/>
    <property type="project" value="InterPro"/>
</dbReference>
<feature type="domain" description="5'-3' exonuclease" evidence="5">
    <location>
        <begin position="5"/>
        <end position="303"/>
    </location>
</feature>